<accession>A0A6B9XUC7</accession>
<protein>
    <submittedName>
        <fullName evidence="1">Uncharacterized protein</fullName>
    </submittedName>
</protein>
<keyword evidence="1" id="KW-0496">Mitochondrion</keyword>
<dbReference type="AlphaFoldDB" id="A0A6B9XUC7"/>
<evidence type="ECO:0000313" key="1">
    <source>
        <dbReference type="EMBL" id="QHR89855.1"/>
    </source>
</evidence>
<dbReference type="EMBL" id="MK697699">
    <property type="protein sequence ID" value="QHR89855.1"/>
    <property type="molecule type" value="Genomic_DNA"/>
</dbReference>
<geneLocation type="mitochondrion" evidence="1"/>
<proteinExistence type="predicted"/>
<name>A0A6B9XUC7_PICSI</name>
<reference evidence="1" key="1">
    <citation type="submission" date="2019-03" db="EMBL/GenBank/DDBJ databases">
        <title>Largest Complete Mitochondrial Genome of a Gymnosperm, Sitka Spruce (Picea sitchensis), Indicates Complex Physical Structure.</title>
        <authorList>
            <person name="Jackman S.D."/>
            <person name="Coombe L."/>
            <person name="Warren R."/>
            <person name="Kirk H."/>
            <person name="Trinh E."/>
            <person name="McLeod T."/>
            <person name="Pleasance S."/>
            <person name="Pandoh P."/>
            <person name="Zhao Y."/>
            <person name="Coope R."/>
            <person name="Bousquet J."/>
            <person name="Bohlmann J.C."/>
            <person name="Jones S.J.M."/>
            <person name="Birol I."/>
        </authorList>
    </citation>
    <scope>NUCLEOTIDE SEQUENCE</scope>
    <source>
        <strain evidence="1">Q903</strain>
    </source>
</reference>
<organism evidence="1">
    <name type="scientific">Picea sitchensis</name>
    <name type="common">Sitka spruce</name>
    <name type="synonym">Pinus sitchensis</name>
    <dbReference type="NCBI Taxonomy" id="3332"/>
    <lineage>
        <taxon>Eukaryota</taxon>
        <taxon>Viridiplantae</taxon>
        <taxon>Streptophyta</taxon>
        <taxon>Embryophyta</taxon>
        <taxon>Tracheophyta</taxon>
        <taxon>Spermatophyta</taxon>
        <taxon>Pinopsida</taxon>
        <taxon>Pinidae</taxon>
        <taxon>Conifers I</taxon>
        <taxon>Pinales</taxon>
        <taxon>Pinaceae</taxon>
        <taxon>Picea</taxon>
    </lineage>
</organism>
<gene>
    <name evidence="1" type="primary">orf03900</name>
    <name evidence="1" type="ORF">Q903MT_gene3877</name>
</gene>
<sequence>MLTALNSLHISTKLLSYMLLNEITPLLLYISIKLKVMPSSITYSTCTELSKIANTRAYFCLIY</sequence>